<sequence length="142" mass="16421">MLTRYEVNELVFKWFRKLDIHDTVEGFLPLLVAEGLEMNLPEGTFKGIEGFTEWHHNIVNKFFDHTHTLAIVDIEIEEEKAKVKVVVNWQTKIWNPPDVKSTWLGFDAYQTWIVEKDSKTGKAVIAKYTVDNLEPMLGSASL</sequence>
<protein>
    <submittedName>
        <fullName evidence="1">Uncharacterized protein</fullName>
    </submittedName>
</protein>
<dbReference type="KEGG" id="ccb:Clocel_0440"/>
<dbReference type="STRING" id="573061.Clocel_0440"/>
<gene>
    <name evidence="1" type="ordered locus">Clocel_0440</name>
</gene>
<dbReference type="eggNOG" id="ENOG5032URQ">
    <property type="taxonomic scope" value="Bacteria"/>
</dbReference>
<dbReference type="HOGENOM" id="CLU_145900_0_0_9"/>
<proteinExistence type="predicted"/>
<reference evidence="1 2" key="1">
    <citation type="submission" date="2010-08" db="EMBL/GenBank/DDBJ databases">
        <title>Complete sequence of Clostridium cellulovorans 743B.</title>
        <authorList>
            <consortium name="US DOE Joint Genome Institute"/>
            <person name="Lucas S."/>
            <person name="Copeland A."/>
            <person name="Lapidus A."/>
            <person name="Cheng J.-F."/>
            <person name="Bruce D."/>
            <person name="Goodwin L."/>
            <person name="Pitluck S."/>
            <person name="Chertkov O."/>
            <person name="Detter J.C."/>
            <person name="Han C."/>
            <person name="Tapia R."/>
            <person name="Land M."/>
            <person name="Hauser L."/>
            <person name="Chang Y.-J."/>
            <person name="Jeffries C."/>
            <person name="Kyrpides N."/>
            <person name="Ivanova N."/>
            <person name="Mikhailova N."/>
            <person name="Hemme C.L."/>
            <person name="Woyke T."/>
        </authorList>
    </citation>
    <scope>NUCLEOTIDE SEQUENCE [LARGE SCALE GENOMIC DNA]</scope>
    <source>
        <strain evidence="2">ATCC 35296 / DSM 3052 / OCM 3 / 743B</strain>
    </source>
</reference>
<dbReference type="InterPro" id="IPR032710">
    <property type="entry name" value="NTF2-like_dom_sf"/>
</dbReference>
<keyword evidence="2" id="KW-1185">Reference proteome</keyword>
<evidence type="ECO:0000313" key="1">
    <source>
        <dbReference type="EMBL" id="ADL50217.1"/>
    </source>
</evidence>
<organism evidence="1 2">
    <name type="scientific">Clostridium cellulovorans (strain ATCC 35296 / DSM 3052 / OCM 3 / 743B)</name>
    <dbReference type="NCBI Taxonomy" id="573061"/>
    <lineage>
        <taxon>Bacteria</taxon>
        <taxon>Bacillati</taxon>
        <taxon>Bacillota</taxon>
        <taxon>Clostridia</taxon>
        <taxon>Eubacteriales</taxon>
        <taxon>Clostridiaceae</taxon>
        <taxon>Clostridium</taxon>
    </lineage>
</organism>
<dbReference type="OrthoDB" id="1254615at2"/>
<accession>D9SQF0</accession>
<dbReference type="SUPFAM" id="SSF54427">
    <property type="entry name" value="NTF2-like"/>
    <property type="match status" value="1"/>
</dbReference>
<dbReference type="RefSeq" id="WP_010075013.1">
    <property type="nucleotide sequence ID" value="NC_014393.1"/>
</dbReference>
<dbReference type="EMBL" id="CP002160">
    <property type="protein sequence ID" value="ADL50217.1"/>
    <property type="molecule type" value="Genomic_DNA"/>
</dbReference>
<dbReference type="Proteomes" id="UP000002730">
    <property type="component" value="Chromosome"/>
</dbReference>
<dbReference type="AlphaFoldDB" id="D9SQF0"/>
<evidence type="ECO:0000313" key="2">
    <source>
        <dbReference type="Proteomes" id="UP000002730"/>
    </source>
</evidence>
<name>D9SQF0_CLOC7</name>